<dbReference type="InterPro" id="IPR036390">
    <property type="entry name" value="WH_DNA-bd_sf"/>
</dbReference>
<dbReference type="AlphaFoldDB" id="E7GBQ1"/>
<gene>
    <name evidence="5" type="ORF">HMPREF9488_02192</name>
</gene>
<accession>E7GBQ1</accession>
<feature type="domain" description="HTH gntR-type" evidence="4">
    <location>
        <begin position="232"/>
        <end position="300"/>
    </location>
</feature>
<evidence type="ECO:0000256" key="2">
    <source>
        <dbReference type="ARBA" id="ARBA00023125"/>
    </source>
</evidence>
<evidence type="ECO:0000313" key="5">
    <source>
        <dbReference type="EMBL" id="EFW04463.1"/>
    </source>
</evidence>
<dbReference type="EMBL" id="ADKX01000036">
    <property type="protein sequence ID" value="EFW04463.1"/>
    <property type="molecule type" value="Genomic_DNA"/>
</dbReference>
<evidence type="ECO:0000256" key="1">
    <source>
        <dbReference type="ARBA" id="ARBA00023015"/>
    </source>
</evidence>
<proteinExistence type="predicted"/>
<dbReference type="Proteomes" id="UP000003157">
    <property type="component" value="Unassembled WGS sequence"/>
</dbReference>
<organism evidence="5 6">
    <name type="scientific">Coprobacillus cateniformis</name>
    <dbReference type="NCBI Taxonomy" id="100884"/>
    <lineage>
        <taxon>Bacteria</taxon>
        <taxon>Bacillati</taxon>
        <taxon>Bacillota</taxon>
        <taxon>Erysipelotrichia</taxon>
        <taxon>Erysipelotrichales</taxon>
        <taxon>Coprobacillaceae</taxon>
        <taxon>Coprobacillus</taxon>
    </lineage>
</organism>
<dbReference type="SUPFAM" id="SSF46785">
    <property type="entry name" value="Winged helix' DNA-binding domain"/>
    <property type="match status" value="2"/>
</dbReference>
<protein>
    <recommendedName>
        <fullName evidence="4">HTH gntR-type domain-containing protein</fullName>
    </recommendedName>
</protein>
<keyword evidence="3" id="KW-0804">Transcription</keyword>
<dbReference type="InterPro" id="IPR000524">
    <property type="entry name" value="Tscrpt_reg_HTH_GntR"/>
</dbReference>
<evidence type="ECO:0000259" key="4">
    <source>
        <dbReference type="PROSITE" id="PS50949"/>
    </source>
</evidence>
<dbReference type="GO" id="GO:0003700">
    <property type="term" value="F:DNA-binding transcription factor activity"/>
    <property type="evidence" value="ECO:0007669"/>
    <property type="project" value="InterPro"/>
</dbReference>
<dbReference type="SMART" id="SM00345">
    <property type="entry name" value="HTH_GNTR"/>
    <property type="match status" value="1"/>
</dbReference>
<dbReference type="Pfam" id="PF00392">
    <property type="entry name" value="GntR"/>
    <property type="match status" value="1"/>
</dbReference>
<dbReference type="eggNOG" id="COG2186">
    <property type="taxonomic scope" value="Bacteria"/>
</dbReference>
<reference evidence="5 6" key="1">
    <citation type="submission" date="2010-12" db="EMBL/GenBank/DDBJ databases">
        <title>The Genome Sequence of Coprobacillus sp. strain 29_1.</title>
        <authorList>
            <consortium name="The Broad Institute Genome Sequencing Platform"/>
            <person name="Earl A."/>
            <person name="Ward D."/>
            <person name="Feldgarden M."/>
            <person name="Gevers D."/>
            <person name="Daigneault M."/>
            <person name="Sibley C.D."/>
            <person name="White A."/>
            <person name="Strauss J."/>
            <person name="Allen-Vercoe E."/>
            <person name="Young S.K."/>
            <person name="Zeng Q."/>
            <person name="Gargeya S."/>
            <person name="Fitzgerald M."/>
            <person name="Haas B."/>
            <person name="Abouelleil A."/>
            <person name="Alvarado L."/>
            <person name="Arachchi H.M."/>
            <person name="Berlin A."/>
            <person name="Brown A."/>
            <person name="Chapman S.B."/>
            <person name="Chen Z."/>
            <person name="Dunbar C."/>
            <person name="Freedman E."/>
            <person name="Gearin G."/>
            <person name="Gellesch M."/>
            <person name="Goldberg J."/>
            <person name="Griggs A."/>
            <person name="Gujja S."/>
            <person name="Heilman E."/>
            <person name="Heiman D."/>
            <person name="Howarth C."/>
            <person name="Larson L."/>
            <person name="Lui A."/>
            <person name="MacDonald P.J.P."/>
            <person name="Mehta T."/>
            <person name="Montmayeur A."/>
            <person name="Murphy C."/>
            <person name="Neiman D."/>
            <person name="Pearson M."/>
            <person name="Priest M."/>
            <person name="Roberts A."/>
            <person name="Saif S."/>
            <person name="Shea T."/>
            <person name="Shenoy N."/>
            <person name="Sisk P."/>
            <person name="Stolte C."/>
            <person name="Sykes S."/>
            <person name="White J."/>
            <person name="Yandava C."/>
            <person name="Nusbaum C."/>
            <person name="Birren B."/>
        </authorList>
    </citation>
    <scope>NUCLEOTIDE SEQUENCE [LARGE SCALE GENOMIC DNA]</scope>
    <source>
        <strain evidence="5 6">29_1</strain>
    </source>
</reference>
<dbReference type="HOGENOM" id="CLU_043516_1_0_9"/>
<comment type="caution">
    <text evidence="5">The sequence shown here is derived from an EMBL/GenBank/DDBJ whole genome shotgun (WGS) entry which is preliminary data.</text>
</comment>
<dbReference type="PROSITE" id="PS50949">
    <property type="entry name" value="HTH_GNTR"/>
    <property type="match status" value="1"/>
</dbReference>
<evidence type="ECO:0000313" key="6">
    <source>
        <dbReference type="Proteomes" id="UP000003157"/>
    </source>
</evidence>
<dbReference type="PANTHER" id="PTHR38445:SF9">
    <property type="entry name" value="HTH-TYPE TRANSCRIPTIONAL REPRESSOR YTRA"/>
    <property type="match status" value="1"/>
</dbReference>
<dbReference type="Gene3D" id="1.10.10.10">
    <property type="entry name" value="Winged helix-like DNA-binding domain superfamily/Winged helix DNA-binding domain"/>
    <property type="match status" value="2"/>
</dbReference>
<evidence type="ECO:0000256" key="3">
    <source>
        <dbReference type="ARBA" id="ARBA00023163"/>
    </source>
</evidence>
<keyword evidence="2" id="KW-0238">DNA-binding</keyword>
<name>E7GBQ1_9FIRM</name>
<keyword evidence="1" id="KW-0805">Transcription regulation</keyword>
<keyword evidence="6" id="KW-1185">Reference proteome</keyword>
<dbReference type="InterPro" id="IPR036388">
    <property type="entry name" value="WH-like_DNA-bd_sf"/>
</dbReference>
<dbReference type="PANTHER" id="PTHR38445">
    <property type="entry name" value="HTH-TYPE TRANSCRIPTIONAL REPRESSOR YTRA"/>
    <property type="match status" value="1"/>
</dbReference>
<sequence>MLVTQIKLGVYHFNDHLPYIKEMSLYLQVAPETIRYAYNKLKDNHYISLSKNTGAKIIIEYSQDEIQNHIQEFFITRKDALIDLSQSMQPLFSHIQWLSLKNASEESLNELEQLITKREIFVSYRAIHIFLKLFSFLKNDILIRLIWWIYIFYQIPFFSVYKEISILEKNGYLLLEIVRLCRQQDWDKLKIAIDKSHEQIHTNLMQFYKSHIHYASSHEKIAFSWDVYKRNEQKQYSLGTEIIQDLSRGNYREGSFLPSLDSLAIQKNVSVSTVRRTLTLLRQIGAVKSINGVGTQILPINKIAENCDFSQNSTKKRLSDFVQSLYILTNSCQEIVQLTLVHMDESEINQLIILLEKLRNIHRCELAAYSVLHYVVKYAPYNAISIIYSQLFEQLLWGYPLRSIMKVLHNITIHIDTLIECLHIKDFNHCSHIVERLMINDLISASQYLEKIGLTTHIDIQTLQI</sequence>
<dbReference type="STRING" id="100884.GCA_000269565_02302"/>
<dbReference type="GO" id="GO:0003677">
    <property type="term" value="F:DNA binding"/>
    <property type="evidence" value="ECO:0007669"/>
    <property type="project" value="UniProtKB-KW"/>
</dbReference>